<dbReference type="PANTHER" id="PTHR33204">
    <property type="entry name" value="TRANSCRIPTIONAL REGULATOR, MARR FAMILY"/>
    <property type="match status" value="1"/>
</dbReference>
<evidence type="ECO:0000256" key="2">
    <source>
        <dbReference type="ARBA" id="ARBA00023125"/>
    </source>
</evidence>
<evidence type="ECO:0000256" key="1">
    <source>
        <dbReference type="ARBA" id="ARBA00023015"/>
    </source>
</evidence>
<dbReference type="EMBL" id="JAZGQK010000024">
    <property type="protein sequence ID" value="MEE6261918.1"/>
    <property type="molecule type" value="Genomic_DNA"/>
</dbReference>
<dbReference type="Gene3D" id="1.10.10.10">
    <property type="entry name" value="Winged helix-like DNA-binding domain superfamily/Winged helix DNA-binding domain"/>
    <property type="match status" value="1"/>
</dbReference>
<dbReference type="InterPro" id="IPR036388">
    <property type="entry name" value="WH-like_DNA-bd_sf"/>
</dbReference>
<accession>A0ABU7RZL0</accession>
<dbReference type="Pfam" id="PF01638">
    <property type="entry name" value="HxlR"/>
    <property type="match status" value="1"/>
</dbReference>
<keyword evidence="1" id="KW-0805">Transcription regulation</keyword>
<evidence type="ECO:0000256" key="4">
    <source>
        <dbReference type="SAM" id="MobiDB-lite"/>
    </source>
</evidence>
<organism evidence="6 7">
    <name type="scientific">Plantactinospora sonchi</name>
    <dbReference type="NCBI Taxonomy" id="1544735"/>
    <lineage>
        <taxon>Bacteria</taxon>
        <taxon>Bacillati</taxon>
        <taxon>Actinomycetota</taxon>
        <taxon>Actinomycetes</taxon>
        <taxon>Micromonosporales</taxon>
        <taxon>Micromonosporaceae</taxon>
        <taxon>Plantactinospora</taxon>
    </lineage>
</organism>
<evidence type="ECO:0000313" key="6">
    <source>
        <dbReference type="EMBL" id="MEE6261918.1"/>
    </source>
</evidence>
<keyword evidence="3" id="KW-0804">Transcription</keyword>
<dbReference type="PROSITE" id="PS51118">
    <property type="entry name" value="HTH_HXLR"/>
    <property type="match status" value="1"/>
</dbReference>
<proteinExistence type="predicted"/>
<dbReference type="RefSeq" id="WP_331217005.1">
    <property type="nucleotide sequence ID" value="NZ_JAZGQK010000024.1"/>
</dbReference>
<keyword evidence="7" id="KW-1185">Reference proteome</keyword>
<sequence length="151" mass="16280">MTAYCHAVVPPVLLIAQHGWSTIVDLHSAGDAVQLLSCKGTLEVIDKLVDGPKRHNELARVLGIDHKPLDRTLRRLQAARLVVREVQPVPLRVSYRLAPEAIPLLPVLNALATAWHALGRCRSAGEGRPRPNGNGHAPADGLTQLARGSRG</sequence>
<name>A0ABU7RZL0_9ACTN</name>
<keyword evidence="2" id="KW-0238">DNA-binding</keyword>
<dbReference type="InterPro" id="IPR036390">
    <property type="entry name" value="WH_DNA-bd_sf"/>
</dbReference>
<evidence type="ECO:0000313" key="7">
    <source>
        <dbReference type="Proteomes" id="UP001332243"/>
    </source>
</evidence>
<feature type="region of interest" description="Disordered" evidence="4">
    <location>
        <begin position="125"/>
        <end position="151"/>
    </location>
</feature>
<evidence type="ECO:0000256" key="3">
    <source>
        <dbReference type="ARBA" id="ARBA00023163"/>
    </source>
</evidence>
<gene>
    <name evidence="6" type="ORF">V1633_25870</name>
</gene>
<feature type="domain" description="HTH hxlR-type" evidence="5">
    <location>
        <begin position="27"/>
        <end position="123"/>
    </location>
</feature>
<reference evidence="6 7" key="1">
    <citation type="submission" date="2024-01" db="EMBL/GenBank/DDBJ databases">
        <title>Genome insights into Plantactinospora sonchi sp. nov.</title>
        <authorList>
            <person name="Wang L."/>
        </authorList>
    </citation>
    <scope>NUCLEOTIDE SEQUENCE [LARGE SCALE GENOMIC DNA]</scope>
    <source>
        <strain evidence="6 7">NEAU-QY2</strain>
    </source>
</reference>
<dbReference type="PANTHER" id="PTHR33204:SF18">
    <property type="entry name" value="TRANSCRIPTIONAL REGULATORY PROTEIN"/>
    <property type="match status" value="1"/>
</dbReference>
<evidence type="ECO:0000259" key="5">
    <source>
        <dbReference type="PROSITE" id="PS51118"/>
    </source>
</evidence>
<dbReference type="SUPFAM" id="SSF46785">
    <property type="entry name" value="Winged helix' DNA-binding domain"/>
    <property type="match status" value="1"/>
</dbReference>
<dbReference type="InterPro" id="IPR002577">
    <property type="entry name" value="HTH_HxlR"/>
</dbReference>
<dbReference type="Proteomes" id="UP001332243">
    <property type="component" value="Unassembled WGS sequence"/>
</dbReference>
<protein>
    <submittedName>
        <fullName evidence="6">Helix-turn-helix domain-containing protein</fullName>
    </submittedName>
</protein>
<comment type="caution">
    <text evidence="6">The sequence shown here is derived from an EMBL/GenBank/DDBJ whole genome shotgun (WGS) entry which is preliminary data.</text>
</comment>